<dbReference type="NCBIfam" id="NF033537">
    <property type="entry name" value="lasso_biosyn_B2"/>
    <property type="match status" value="1"/>
</dbReference>
<evidence type="ECO:0000313" key="3">
    <source>
        <dbReference type="Proteomes" id="UP000432015"/>
    </source>
</evidence>
<dbReference type="InterPro" id="IPR053521">
    <property type="entry name" value="McjB-like"/>
</dbReference>
<proteinExistence type="predicted"/>
<name>A0A7K1L4T3_9ACTN</name>
<dbReference type="EMBL" id="WOFH01000007">
    <property type="protein sequence ID" value="MUN39256.1"/>
    <property type="molecule type" value="Genomic_DNA"/>
</dbReference>
<reference evidence="2 3" key="1">
    <citation type="submission" date="2019-11" db="EMBL/GenBank/DDBJ databases">
        <authorList>
            <person name="Cao P."/>
        </authorList>
    </citation>
    <scope>NUCLEOTIDE SEQUENCE [LARGE SCALE GENOMIC DNA]</scope>
    <source>
        <strain evidence="2 3">NEAU-AAG5</strain>
    </source>
</reference>
<accession>A0A7K1L4T3</accession>
<dbReference type="AlphaFoldDB" id="A0A7K1L4T3"/>
<organism evidence="2 3">
    <name type="scientific">Actinomadura litoris</name>
    <dbReference type="NCBI Taxonomy" id="2678616"/>
    <lineage>
        <taxon>Bacteria</taxon>
        <taxon>Bacillati</taxon>
        <taxon>Actinomycetota</taxon>
        <taxon>Actinomycetes</taxon>
        <taxon>Streptosporangiales</taxon>
        <taxon>Thermomonosporaceae</taxon>
        <taxon>Actinomadura</taxon>
    </lineage>
</organism>
<evidence type="ECO:0000259" key="1">
    <source>
        <dbReference type="Pfam" id="PF13471"/>
    </source>
</evidence>
<protein>
    <submittedName>
        <fullName evidence="2">Lasso peptide biosynthesis B2 protein</fullName>
    </submittedName>
</protein>
<dbReference type="Proteomes" id="UP000432015">
    <property type="component" value="Unassembled WGS sequence"/>
</dbReference>
<keyword evidence="3" id="KW-1185">Reference proteome</keyword>
<evidence type="ECO:0000313" key="2">
    <source>
        <dbReference type="EMBL" id="MUN39256.1"/>
    </source>
</evidence>
<gene>
    <name evidence="2" type="ORF">GNZ18_22020</name>
</gene>
<dbReference type="RefSeq" id="WP_242887280.1">
    <property type="nucleotide sequence ID" value="NZ_JAICDF010000005.1"/>
</dbReference>
<feature type="domain" description="Microcin J25-processing protein McjB C-terminal" evidence="1">
    <location>
        <begin position="23"/>
        <end position="124"/>
    </location>
</feature>
<dbReference type="InterPro" id="IPR032708">
    <property type="entry name" value="McjB_C"/>
</dbReference>
<sequence length="146" mass="15744">MTVPSALERPPKGPLRRRAAARLAVLLARLVALLPPARIRTLLTLLSRGASPATYDQAKRARDAVLAGSLACLGPRGCLPRSLATVLLCRMWGVWPSWCVGARVRPPFGAHAWVEAEGRLVEENVPDGYLAALITVPPRRDGARGR</sequence>
<dbReference type="Pfam" id="PF13471">
    <property type="entry name" value="Transglut_core3"/>
    <property type="match status" value="1"/>
</dbReference>
<comment type="caution">
    <text evidence="2">The sequence shown here is derived from an EMBL/GenBank/DDBJ whole genome shotgun (WGS) entry which is preliminary data.</text>
</comment>